<evidence type="ECO:0000313" key="4">
    <source>
        <dbReference type="Proteomes" id="UP000242146"/>
    </source>
</evidence>
<dbReference type="EMBL" id="MCGT01000018">
    <property type="protein sequence ID" value="ORX52368.1"/>
    <property type="molecule type" value="Genomic_DNA"/>
</dbReference>
<dbReference type="STRING" id="101127.A0A1X2GF59"/>
<evidence type="ECO:0000256" key="2">
    <source>
        <dbReference type="SAM" id="MobiDB-lite"/>
    </source>
</evidence>
<evidence type="ECO:0000313" key="3">
    <source>
        <dbReference type="EMBL" id="ORX52368.1"/>
    </source>
</evidence>
<dbReference type="OrthoDB" id="2290754at2759"/>
<name>A0A1X2GF59_9FUNG</name>
<feature type="coiled-coil region" evidence="1">
    <location>
        <begin position="427"/>
        <end position="454"/>
    </location>
</feature>
<comment type="caution">
    <text evidence="3">The sequence shown here is derived from an EMBL/GenBank/DDBJ whole genome shotgun (WGS) entry which is preliminary data.</text>
</comment>
<keyword evidence="1" id="KW-0175">Coiled coil</keyword>
<feature type="region of interest" description="Disordered" evidence="2">
    <location>
        <begin position="41"/>
        <end position="68"/>
    </location>
</feature>
<proteinExistence type="predicted"/>
<protein>
    <submittedName>
        <fullName evidence="3">Uncharacterized protein</fullName>
    </submittedName>
</protein>
<sequence length="519" mass="59282">MTAMLPAMPPSLPDMEHDDSSCSDTETVLCTPTTGSWDPTLTYRPSPLKKKHQSAEWPRPSINKPTHDDGLALKYQQAVDRMAVQIDQFLRQHAQRHASALKKRHGVTSSMDGWPALDTIFPPCDTHMCDLADDTLPSAYHDLPTWLGDSRLPSRQSQRLHPPSPVDKKNTRLILSLQKLARKHNQTKRQWKHQLHQTRQLADQDRRQWQARYRAEVSAKTEAEEVVECMRLEMEHMMDELQHLKQKQHVVNDDGQTSDRPDVAALEAKLAMAEKRAAENDLRVAVLEQRLKKQVQLQQQIATPGPSPSPSDADAALVDEPALPDAAENASDPTPDDHDDHSDSSMPTNPPSDDVSVIQALEQAIRDRDLELAKRRDQEEKKQKAWQQERQVERQTLAKEKAAWQDHLGQELDKAKQIWLVQSSRDMRTLEGDKAELEAHVDRLEGLVAFHEAQWHELHVTCKRSEQQYIHQQVQFERADKAAKETIVNLEQRIIGLEAETVKLYGKNLKFANQLIAYD</sequence>
<feature type="coiled-coil region" evidence="1">
    <location>
        <begin position="220"/>
        <end position="283"/>
    </location>
</feature>
<accession>A0A1X2GF59</accession>
<dbReference type="AlphaFoldDB" id="A0A1X2GF59"/>
<organism evidence="3 4">
    <name type="scientific">Hesseltinella vesiculosa</name>
    <dbReference type="NCBI Taxonomy" id="101127"/>
    <lineage>
        <taxon>Eukaryota</taxon>
        <taxon>Fungi</taxon>
        <taxon>Fungi incertae sedis</taxon>
        <taxon>Mucoromycota</taxon>
        <taxon>Mucoromycotina</taxon>
        <taxon>Mucoromycetes</taxon>
        <taxon>Mucorales</taxon>
        <taxon>Cunninghamellaceae</taxon>
        <taxon>Hesseltinella</taxon>
    </lineage>
</organism>
<feature type="region of interest" description="Disordered" evidence="2">
    <location>
        <begin position="297"/>
        <end position="316"/>
    </location>
</feature>
<gene>
    <name evidence="3" type="ORF">DM01DRAFT_330135</name>
</gene>
<dbReference type="Proteomes" id="UP000242146">
    <property type="component" value="Unassembled WGS sequence"/>
</dbReference>
<evidence type="ECO:0000256" key="1">
    <source>
        <dbReference type="SAM" id="Coils"/>
    </source>
</evidence>
<keyword evidence="4" id="KW-1185">Reference proteome</keyword>
<feature type="region of interest" description="Disordered" evidence="2">
    <location>
        <begin position="1"/>
        <end position="26"/>
    </location>
</feature>
<feature type="region of interest" description="Disordered" evidence="2">
    <location>
        <begin position="325"/>
        <end position="354"/>
    </location>
</feature>
<reference evidence="3 4" key="1">
    <citation type="submission" date="2016-07" db="EMBL/GenBank/DDBJ databases">
        <title>Pervasive Adenine N6-methylation of Active Genes in Fungi.</title>
        <authorList>
            <consortium name="DOE Joint Genome Institute"/>
            <person name="Mondo S.J."/>
            <person name="Dannebaum R.O."/>
            <person name="Kuo R.C."/>
            <person name="Labutti K."/>
            <person name="Haridas S."/>
            <person name="Kuo A."/>
            <person name="Salamov A."/>
            <person name="Ahrendt S.R."/>
            <person name="Lipzen A."/>
            <person name="Sullivan W."/>
            <person name="Andreopoulos W.B."/>
            <person name="Clum A."/>
            <person name="Lindquist E."/>
            <person name="Daum C."/>
            <person name="Ramamoorthy G.K."/>
            <person name="Gryganskyi A."/>
            <person name="Culley D."/>
            <person name="Magnuson J.K."/>
            <person name="James T.Y."/>
            <person name="O'Malley M.A."/>
            <person name="Stajich J.E."/>
            <person name="Spatafora J.W."/>
            <person name="Visel A."/>
            <person name="Grigoriev I.V."/>
        </authorList>
    </citation>
    <scope>NUCLEOTIDE SEQUENCE [LARGE SCALE GENOMIC DNA]</scope>
    <source>
        <strain evidence="3 4">NRRL 3301</strain>
    </source>
</reference>